<dbReference type="PANTHER" id="PTHR38042:SF1">
    <property type="entry name" value="UROPORPHYRINOGEN-III SYNTHASE, CHLOROPLASTIC"/>
    <property type="match status" value="1"/>
</dbReference>
<evidence type="ECO:0000259" key="10">
    <source>
        <dbReference type="Pfam" id="PF02602"/>
    </source>
</evidence>
<protein>
    <recommendedName>
        <fullName evidence="7 9">Uroporphyrinogen-III synthase</fullName>
        <ecNumber evidence="3 9">4.2.1.75</ecNumber>
    </recommendedName>
</protein>
<dbReference type="AlphaFoldDB" id="A0A4R6C2T5"/>
<dbReference type="RefSeq" id="WP_133450877.1">
    <property type="nucleotide sequence ID" value="NZ_SCWF01000001.1"/>
</dbReference>
<sequence length="225" mass="25404">MKPVVVMTDSGQTQTDEVELVHIPLIGIEVLPVRSDYHQHYDWLIFTSQNAVELFSQLYDITADHIAAIGVKTQAALEEQGYTVDYLPSEYNQESFIAEAGRRFDNKRICLPASTQARPALSRFLGTRGQVDRIDLYRPAPSRSAAEQIHAMIEAQKVDVLTFMSPSAVDAYYSLYAPVEITVVAIGPVTRNRLSDYGQECVMPEEATKEQMIIKILEMREQNEF</sequence>
<evidence type="ECO:0000256" key="3">
    <source>
        <dbReference type="ARBA" id="ARBA00013109"/>
    </source>
</evidence>
<dbReference type="EMBL" id="SCWF01000001">
    <property type="protein sequence ID" value="TDM15677.1"/>
    <property type="molecule type" value="Genomic_DNA"/>
</dbReference>
<proteinExistence type="inferred from homology"/>
<evidence type="ECO:0000256" key="7">
    <source>
        <dbReference type="ARBA" id="ARBA00040167"/>
    </source>
</evidence>
<comment type="catalytic activity">
    <reaction evidence="8 9">
        <text>hydroxymethylbilane = uroporphyrinogen III + H2O</text>
        <dbReference type="Rhea" id="RHEA:18965"/>
        <dbReference type="ChEBI" id="CHEBI:15377"/>
        <dbReference type="ChEBI" id="CHEBI:57308"/>
        <dbReference type="ChEBI" id="CHEBI:57845"/>
        <dbReference type="EC" id="4.2.1.75"/>
    </reaction>
</comment>
<accession>A0A4R6C2T5</accession>
<evidence type="ECO:0000256" key="4">
    <source>
        <dbReference type="ARBA" id="ARBA00023239"/>
    </source>
</evidence>
<name>A0A4R6C2T5_9STAP</name>
<dbReference type="UniPathway" id="UPA00251">
    <property type="reaction ID" value="UER00320"/>
</dbReference>
<comment type="function">
    <text evidence="6 9">Catalyzes cyclization of the linear tetrapyrrole, hydroxymethylbilane, to the macrocyclic uroporphyrinogen III.</text>
</comment>
<dbReference type="OrthoDB" id="9815856at2"/>
<dbReference type="CDD" id="cd06578">
    <property type="entry name" value="HemD"/>
    <property type="match status" value="1"/>
</dbReference>
<evidence type="ECO:0000256" key="2">
    <source>
        <dbReference type="ARBA" id="ARBA00008133"/>
    </source>
</evidence>
<evidence type="ECO:0000313" key="11">
    <source>
        <dbReference type="EMBL" id="TDM15677.1"/>
    </source>
</evidence>
<dbReference type="Pfam" id="PF02602">
    <property type="entry name" value="HEM4"/>
    <property type="match status" value="1"/>
</dbReference>
<comment type="caution">
    <text evidence="11">The sequence shown here is derived from an EMBL/GenBank/DDBJ whole genome shotgun (WGS) entry which is preliminary data.</text>
</comment>
<evidence type="ECO:0000256" key="5">
    <source>
        <dbReference type="ARBA" id="ARBA00023244"/>
    </source>
</evidence>
<feature type="domain" description="Tetrapyrrole biosynthesis uroporphyrinogen III synthase" evidence="10">
    <location>
        <begin position="19"/>
        <end position="213"/>
    </location>
</feature>
<keyword evidence="5 9" id="KW-0627">Porphyrin biosynthesis</keyword>
<dbReference type="Proteomes" id="UP000294843">
    <property type="component" value="Unassembled WGS sequence"/>
</dbReference>
<dbReference type="SUPFAM" id="SSF69618">
    <property type="entry name" value="HemD-like"/>
    <property type="match status" value="1"/>
</dbReference>
<dbReference type="InterPro" id="IPR003754">
    <property type="entry name" value="4pyrrol_synth_uPrphyn_synth"/>
</dbReference>
<evidence type="ECO:0000313" key="12">
    <source>
        <dbReference type="Proteomes" id="UP000294843"/>
    </source>
</evidence>
<dbReference type="InterPro" id="IPR039793">
    <property type="entry name" value="UROS/Hem4"/>
</dbReference>
<evidence type="ECO:0000256" key="6">
    <source>
        <dbReference type="ARBA" id="ARBA00037589"/>
    </source>
</evidence>
<dbReference type="GO" id="GO:0006782">
    <property type="term" value="P:protoporphyrinogen IX biosynthetic process"/>
    <property type="evidence" value="ECO:0007669"/>
    <property type="project" value="UniProtKB-UniRule"/>
</dbReference>
<dbReference type="GO" id="GO:0004852">
    <property type="term" value="F:uroporphyrinogen-III synthase activity"/>
    <property type="evidence" value="ECO:0007669"/>
    <property type="project" value="UniProtKB-UniRule"/>
</dbReference>
<dbReference type="Gene3D" id="3.40.50.10090">
    <property type="match status" value="2"/>
</dbReference>
<evidence type="ECO:0000256" key="9">
    <source>
        <dbReference type="RuleBase" id="RU366031"/>
    </source>
</evidence>
<comment type="similarity">
    <text evidence="2 9">Belongs to the uroporphyrinogen-III synthase family.</text>
</comment>
<keyword evidence="4 9" id="KW-0456">Lyase</keyword>
<keyword evidence="12" id="KW-1185">Reference proteome</keyword>
<reference evidence="11 12" key="1">
    <citation type="submission" date="2019-01" db="EMBL/GenBank/DDBJ databases">
        <title>Draft genome sequences of the type strains of six Macrococcus species.</title>
        <authorList>
            <person name="Mazhar S."/>
            <person name="Altermann E."/>
            <person name="Hill C."/>
            <person name="Mcauliffe O."/>
        </authorList>
    </citation>
    <scope>NUCLEOTIDE SEQUENCE [LARGE SCALE GENOMIC DNA]</scope>
    <source>
        <strain evidence="11 12">ATCC 51825</strain>
    </source>
</reference>
<evidence type="ECO:0000256" key="1">
    <source>
        <dbReference type="ARBA" id="ARBA00004772"/>
    </source>
</evidence>
<dbReference type="InterPro" id="IPR036108">
    <property type="entry name" value="4pyrrol_syn_uPrphyn_synt_sf"/>
</dbReference>
<gene>
    <name evidence="11" type="ORF">ERX55_01865</name>
</gene>
<dbReference type="GO" id="GO:0006780">
    <property type="term" value="P:uroporphyrinogen III biosynthetic process"/>
    <property type="evidence" value="ECO:0007669"/>
    <property type="project" value="UniProtKB-UniRule"/>
</dbReference>
<evidence type="ECO:0000256" key="8">
    <source>
        <dbReference type="ARBA" id="ARBA00048617"/>
    </source>
</evidence>
<dbReference type="PANTHER" id="PTHR38042">
    <property type="entry name" value="UROPORPHYRINOGEN-III SYNTHASE, CHLOROPLASTIC"/>
    <property type="match status" value="1"/>
</dbReference>
<dbReference type="EC" id="4.2.1.75" evidence="3 9"/>
<comment type="pathway">
    <text evidence="1 9">Porphyrin-containing compound metabolism; protoporphyrin-IX biosynthesis; coproporphyrinogen-III from 5-aminolevulinate: step 3/4.</text>
</comment>
<organism evidence="11 12">
    <name type="scientific">Macrococcus bovicus</name>
    <dbReference type="NCBI Taxonomy" id="69968"/>
    <lineage>
        <taxon>Bacteria</taxon>
        <taxon>Bacillati</taxon>
        <taxon>Bacillota</taxon>
        <taxon>Bacilli</taxon>
        <taxon>Bacillales</taxon>
        <taxon>Staphylococcaceae</taxon>
        <taxon>Macrococcus</taxon>
    </lineage>
</organism>